<dbReference type="Pfam" id="PF00750">
    <property type="entry name" value="tRNA-synt_1d"/>
    <property type="match status" value="1"/>
</dbReference>
<feature type="domain" description="Arginyl tRNA synthetase N-terminal" evidence="14">
    <location>
        <begin position="3"/>
        <end position="92"/>
    </location>
</feature>
<dbReference type="InterPro" id="IPR014729">
    <property type="entry name" value="Rossmann-like_a/b/a_fold"/>
</dbReference>
<comment type="caution">
    <text evidence="15">The sequence shown here is derived from an EMBL/GenBank/DDBJ whole genome shotgun (WGS) entry which is preliminary data.</text>
</comment>
<keyword evidence="8 11" id="KW-0648">Protein biosynthesis</keyword>
<evidence type="ECO:0000256" key="12">
    <source>
        <dbReference type="RuleBase" id="RU363038"/>
    </source>
</evidence>
<evidence type="ECO:0000256" key="9">
    <source>
        <dbReference type="ARBA" id="ARBA00023146"/>
    </source>
</evidence>
<feature type="short sequence motif" description="'HIGH' region" evidence="11">
    <location>
        <begin position="129"/>
        <end position="139"/>
    </location>
</feature>
<keyword evidence="4 11" id="KW-0963">Cytoplasm</keyword>
<dbReference type="PANTHER" id="PTHR11956:SF5">
    <property type="entry name" value="ARGININE--TRNA LIGASE, CYTOPLASMIC"/>
    <property type="match status" value="1"/>
</dbReference>
<evidence type="ECO:0000259" key="13">
    <source>
        <dbReference type="SMART" id="SM00836"/>
    </source>
</evidence>
<proteinExistence type="inferred from homology"/>
<comment type="catalytic activity">
    <reaction evidence="10 11">
        <text>tRNA(Arg) + L-arginine + ATP = L-arginyl-tRNA(Arg) + AMP + diphosphate</text>
        <dbReference type="Rhea" id="RHEA:20301"/>
        <dbReference type="Rhea" id="RHEA-COMP:9658"/>
        <dbReference type="Rhea" id="RHEA-COMP:9673"/>
        <dbReference type="ChEBI" id="CHEBI:30616"/>
        <dbReference type="ChEBI" id="CHEBI:32682"/>
        <dbReference type="ChEBI" id="CHEBI:33019"/>
        <dbReference type="ChEBI" id="CHEBI:78442"/>
        <dbReference type="ChEBI" id="CHEBI:78513"/>
        <dbReference type="ChEBI" id="CHEBI:456215"/>
        <dbReference type="EC" id="6.1.1.19"/>
    </reaction>
</comment>
<feature type="domain" description="DALR anticodon binding" evidence="13">
    <location>
        <begin position="461"/>
        <end position="580"/>
    </location>
</feature>
<comment type="similarity">
    <text evidence="2 11 12">Belongs to the class-I aminoacyl-tRNA synthetase family.</text>
</comment>
<dbReference type="Pfam" id="PF05746">
    <property type="entry name" value="DALR_1"/>
    <property type="match status" value="1"/>
</dbReference>
<dbReference type="AlphaFoldDB" id="A0A520M5V1"/>
<dbReference type="NCBIfam" id="TIGR00456">
    <property type="entry name" value="argS"/>
    <property type="match status" value="1"/>
</dbReference>
<dbReference type="GO" id="GO:0005524">
    <property type="term" value="F:ATP binding"/>
    <property type="evidence" value="ECO:0007669"/>
    <property type="project" value="UniProtKB-UniRule"/>
</dbReference>
<keyword evidence="7 11" id="KW-0067">ATP-binding</keyword>
<dbReference type="CDD" id="cd00671">
    <property type="entry name" value="ArgRS_core"/>
    <property type="match status" value="1"/>
</dbReference>
<evidence type="ECO:0000256" key="7">
    <source>
        <dbReference type="ARBA" id="ARBA00022840"/>
    </source>
</evidence>
<dbReference type="Proteomes" id="UP000318359">
    <property type="component" value="Unassembled WGS sequence"/>
</dbReference>
<evidence type="ECO:0000256" key="4">
    <source>
        <dbReference type="ARBA" id="ARBA00022490"/>
    </source>
</evidence>
<dbReference type="SUPFAM" id="SSF47323">
    <property type="entry name" value="Anticodon-binding domain of a subclass of class I aminoacyl-tRNA synthetases"/>
    <property type="match status" value="1"/>
</dbReference>
<evidence type="ECO:0000313" key="16">
    <source>
        <dbReference type="Proteomes" id="UP000318359"/>
    </source>
</evidence>
<evidence type="ECO:0000256" key="6">
    <source>
        <dbReference type="ARBA" id="ARBA00022741"/>
    </source>
</evidence>
<name>A0A520M5V1_9GAMM</name>
<evidence type="ECO:0000256" key="5">
    <source>
        <dbReference type="ARBA" id="ARBA00022598"/>
    </source>
</evidence>
<accession>A0A520M5V1</accession>
<dbReference type="GO" id="GO:0004814">
    <property type="term" value="F:arginine-tRNA ligase activity"/>
    <property type="evidence" value="ECO:0007669"/>
    <property type="project" value="UniProtKB-UniRule"/>
</dbReference>
<dbReference type="InterPro" id="IPR009080">
    <property type="entry name" value="tRNAsynth_Ia_anticodon-bd"/>
</dbReference>
<dbReference type="EC" id="6.1.1.19" evidence="11"/>
<dbReference type="HAMAP" id="MF_00123">
    <property type="entry name" value="Arg_tRNA_synth"/>
    <property type="match status" value="1"/>
</dbReference>
<dbReference type="InterPro" id="IPR035684">
    <property type="entry name" value="ArgRS_core"/>
</dbReference>
<evidence type="ECO:0000256" key="1">
    <source>
        <dbReference type="ARBA" id="ARBA00004496"/>
    </source>
</evidence>
<evidence type="ECO:0000313" key="15">
    <source>
        <dbReference type="EMBL" id="RZO16578.1"/>
    </source>
</evidence>
<keyword evidence="5 11" id="KW-0436">Ligase</keyword>
<evidence type="ECO:0000256" key="2">
    <source>
        <dbReference type="ARBA" id="ARBA00005594"/>
    </source>
</evidence>
<evidence type="ECO:0000256" key="10">
    <source>
        <dbReference type="ARBA" id="ARBA00049339"/>
    </source>
</evidence>
<dbReference type="GO" id="GO:0005737">
    <property type="term" value="C:cytoplasm"/>
    <property type="evidence" value="ECO:0007669"/>
    <property type="project" value="UniProtKB-SubCell"/>
</dbReference>
<dbReference type="InterPro" id="IPR001412">
    <property type="entry name" value="aa-tRNA-synth_I_CS"/>
</dbReference>
<gene>
    <name evidence="11" type="primary">argS</name>
    <name evidence="15" type="ORF">EVB00_02825</name>
</gene>
<evidence type="ECO:0000256" key="11">
    <source>
        <dbReference type="HAMAP-Rule" id="MF_00123"/>
    </source>
</evidence>
<dbReference type="GO" id="GO:0006420">
    <property type="term" value="P:arginyl-tRNA aminoacylation"/>
    <property type="evidence" value="ECO:0007669"/>
    <property type="project" value="UniProtKB-UniRule"/>
</dbReference>
<dbReference type="SMART" id="SM00836">
    <property type="entry name" value="DALR_1"/>
    <property type="match status" value="1"/>
</dbReference>
<dbReference type="Gene3D" id="3.30.1360.70">
    <property type="entry name" value="Arginyl tRNA synthetase N-terminal domain"/>
    <property type="match status" value="1"/>
</dbReference>
<organism evidence="15 16">
    <name type="scientific">SAR86 cluster bacterium</name>
    <dbReference type="NCBI Taxonomy" id="2030880"/>
    <lineage>
        <taxon>Bacteria</taxon>
        <taxon>Pseudomonadati</taxon>
        <taxon>Pseudomonadota</taxon>
        <taxon>Gammaproteobacteria</taxon>
        <taxon>SAR86 cluster</taxon>
    </lineage>
</organism>
<dbReference type="PANTHER" id="PTHR11956">
    <property type="entry name" value="ARGINYL-TRNA SYNTHETASE"/>
    <property type="match status" value="1"/>
</dbReference>
<dbReference type="Gene3D" id="3.40.50.620">
    <property type="entry name" value="HUPs"/>
    <property type="match status" value="1"/>
</dbReference>
<dbReference type="PROSITE" id="PS00178">
    <property type="entry name" value="AA_TRNA_LIGASE_I"/>
    <property type="match status" value="1"/>
</dbReference>
<sequence length="580" mass="65557">MIKFFNQHIENFLVKESGYSKEDVILIKDKYKTEITDDLKKGHITTNIGLVSGSITGTDPKEVAEALKKNLINLDGVDQIEVAGPGFLNIFLNRLYFVNLIRDSLNAKKAYGTSNLGEGKKIQIEFVSANPTGPLHVGHGRGAAFGDALGRILEASGYEVSKEYYINDAGRQIDILTVSVLLRLFKCFEESSFPSSGYKGKYIVDISNEIDKKDYINENQLKTIISNLPSDPEEEIDALIRNFKNEATELWEHAKNKSLNVVLALIKEDLAAFKVDFNNWFYESSLGTLGDKESKLYSAISQLQESGQAYKDEGALWLNTENVGDDKNRVLIREDGRATYFAADVAYHKDKVDRGFDRLINVWGSDHHGYIKRIESSLEGLGFSKERLHVQLVQFANLFQGKEKIKMSTRSGKFFTLRNLIDEIGVDAARFYYLSKQADQHLDFDIELAKSQNKENLIYYIQYAHARICSLQNKYLELNDSLPTSIKSIEDGTYLSCDKLIHEASKFPGVVQRSAAALQPHLLVFYLRDLAHQFHSFYNDNPVLKESKENQESILQSLNLVRLVIANGLNLLGIDALEKM</sequence>
<dbReference type="SMART" id="SM01016">
    <property type="entry name" value="Arg_tRNA_synt_N"/>
    <property type="match status" value="1"/>
</dbReference>
<dbReference type="InterPro" id="IPR001278">
    <property type="entry name" value="Arg-tRNA-ligase"/>
</dbReference>
<dbReference type="InterPro" id="IPR036695">
    <property type="entry name" value="Arg-tRNA-synth_N_sf"/>
</dbReference>
<dbReference type="Gene3D" id="1.10.730.10">
    <property type="entry name" value="Isoleucyl-tRNA Synthetase, Domain 1"/>
    <property type="match status" value="1"/>
</dbReference>
<keyword evidence="9 11" id="KW-0030">Aminoacyl-tRNA synthetase</keyword>
<dbReference type="EMBL" id="SHBM01000042">
    <property type="protein sequence ID" value="RZO16578.1"/>
    <property type="molecule type" value="Genomic_DNA"/>
</dbReference>
<dbReference type="InterPro" id="IPR008909">
    <property type="entry name" value="DALR_anticod-bd"/>
</dbReference>
<dbReference type="FunFam" id="3.40.50.620:FF:000062">
    <property type="entry name" value="Arginine--tRNA ligase"/>
    <property type="match status" value="1"/>
</dbReference>
<dbReference type="Pfam" id="PF03485">
    <property type="entry name" value="Arg_tRNA_synt_N"/>
    <property type="match status" value="1"/>
</dbReference>
<dbReference type="PRINTS" id="PR01038">
    <property type="entry name" value="TRNASYNTHARG"/>
</dbReference>
<evidence type="ECO:0000259" key="14">
    <source>
        <dbReference type="SMART" id="SM01016"/>
    </source>
</evidence>
<protein>
    <recommendedName>
        <fullName evidence="11">Arginine--tRNA ligase</fullName>
        <ecNumber evidence="11">6.1.1.19</ecNumber>
    </recommendedName>
    <alternativeName>
        <fullName evidence="11">Arginyl-tRNA synthetase</fullName>
        <shortName evidence="11">ArgRS</shortName>
    </alternativeName>
</protein>
<comment type="subcellular location">
    <subcellularLocation>
        <location evidence="1 11">Cytoplasm</location>
    </subcellularLocation>
</comment>
<dbReference type="SUPFAM" id="SSF55190">
    <property type="entry name" value="Arginyl-tRNA synthetase (ArgRS), N-terminal 'additional' domain"/>
    <property type="match status" value="1"/>
</dbReference>
<comment type="subunit">
    <text evidence="3 11">Monomer.</text>
</comment>
<dbReference type="InterPro" id="IPR005148">
    <property type="entry name" value="Arg-tRNA-synth_N"/>
</dbReference>
<dbReference type="SUPFAM" id="SSF52374">
    <property type="entry name" value="Nucleotidylyl transferase"/>
    <property type="match status" value="1"/>
</dbReference>
<evidence type="ECO:0000256" key="3">
    <source>
        <dbReference type="ARBA" id="ARBA00011245"/>
    </source>
</evidence>
<evidence type="ECO:0000256" key="8">
    <source>
        <dbReference type="ARBA" id="ARBA00022917"/>
    </source>
</evidence>
<keyword evidence="6 11" id="KW-0547">Nucleotide-binding</keyword>
<reference evidence="15 16" key="1">
    <citation type="submission" date="2019-02" db="EMBL/GenBank/DDBJ databases">
        <title>Prokaryotic population dynamics and viral predation in marine succession experiment using metagenomics: the confinement effect.</title>
        <authorList>
            <person name="Haro-Moreno J.M."/>
            <person name="Rodriguez-Valera F."/>
            <person name="Lopez-Perez M."/>
        </authorList>
    </citation>
    <scope>NUCLEOTIDE SEQUENCE [LARGE SCALE GENOMIC DNA]</scope>
    <source>
        <strain evidence="15">MED-G167</strain>
    </source>
</reference>